<name>A0A165C4M0_9APHY</name>
<accession>A0A165C4M0</accession>
<sequence length="437" mass="50502">MHLIALNIPDLLLGLWRGTLDCERPDDRSTWDWAVLRGETWKTHGEVVGKTLPYLPGSFDRPPRDPAEKLNSGYKAWEFLLYIFGMGPALFYNVLPERYWQNFCQLVAAVRILHQRKITRTQLKHVYQLILEFTKTFENLYYCARQERIHFCRQSIHALWHISWEVIHVGPPVYYTQWTMERTIGNLGEEIKQPSNPYKNLSEQGLRRAQENALKAMIPALAEGKDDTDTYRLPRGAIDIGGGYTLLRAREEVLHHIPGPEAVAFQRFLSNADNFTEGWDGKATKWARLRLPNEQIACSAWKENLKPLNKIRTAQNVKVNTSNVIYVWDSFIRFAEVQYYFCASVQRQMVILAMVSMYSQPDSDLLERSHNMVWVFKYPESLSLRVVEVKNIVSVVAMIPVPHSLGMPQNGQYFFLVEKPGLDVAWLGGAVETIIEE</sequence>
<protein>
    <submittedName>
        <fullName evidence="2">Uncharacterized protein</fullName>
    </submittedName>
</protein>
<dbReference type="RefSeq" id="XP_040759936.1">
    <property type="nucleotide sequence ID" value="XM_040904980.1"/>
</dbReference>
<dbReference type="GeneID" id="63822010"/>
<dbReference type="EMBL" id="KV427654">
    <property type="protein sequence ID" value="KZT02196.1"/>
    <property type="molecule type" value="Genomic_DNA"/>
</dbReference>
<dbReference type="PANTHER" id="PTHR46579">
    <property type="entry name" value="F5/8 TYPE C DOMAIN-CONTAINING PROTEIN-RELATED"/>
    <property type="match status" value="1"/>
</dbReference>
<keyword evidence="1" id="KW-0732">Signal</keyword>
<evidence type="ECO:0000256" key="1">
    <source>
        <dbReference type="SAM" id="SignalP"/>
    </source>
</evidence>
<feature type="chain" id="PRO_5007855867" evidence="1">
    <location>
        <begin position="23"/>
        <end position="437"/>
    </location>
</feature>
<reference evidence="2 3" key="1">
    <citation type="journal article" date="2016" name="Mol. Biol. Evol.">
        <title>Comparative Genomics of Early-Diverging Mushroom-Forming Fungi Provides Insights into the Origins of Lignocellulose Decay Capabilities.</title>
        <authorList>
            <person name="Nagy L.G."/>
            <person name="Riley R."/>
            <person name="Tritt A."/>
            <person name="Adam C."/>
            <person name="Daum C."/>
            <person name="Floudas D."/>
            <person name="Sun H."/>
            <person name="Yadav J.S."/>
            <person name="Pangilinan J."/>
            <person name="Larsson K.H."/>
            <person name="Matsuura K."/>
            <person name="Barry K."/>
            <person name="Labutti K."/>
            <person name="Kuo R."/>
            <person name="Ohm R.A."/>
            <person name="Bhattacharya S.S."/>
            <person name="Shirouzu T."/>
            <person name="Yoshinaga Y."/>
            <person name="Martin F.M."/>
            <person name="Grigoriev I.V."/>
            <person name="Hibbett D.S."/>
        </authorList>
    </citation>
    <scope>NUCLEOTIDE SEQUENCE [LARGE SCALE GENOMIC DNA]</scope>
    <source>
        <strain evidence="2 3">93-53</strain>
    </source>
</reference>
<keyword evidence="3" id="KW-1185">Reference proteome</keyword>
<gene>
    <name evidence="2" type="ORF">LAESUDRAFT_662285</name>
</gene>
<dbReference type="Proteomes" id="UP000076871">
    <property type="component" value="Unassembled WGS sequence"/>
</dbReference>
<feature type="signal peptide" evidence="1">
    <location>
        <begin position="1"/>
        <end position="22"/>
    </location>
</feature>
<proteinExistence type="predicted"/>
<evidence type="ECO:0000313" key="2">
    <source>
        <dbReference type="EMBL" id="KZT02196.1"/>
    </source>
</evidence>
<dbReference type="PANTHER" id="PTHR46579:SF1">
    <property type="entry name" value="F5_8 TYPE C DOMAIN-CONTAINING PROTEIN"/>
    <property type="match status" value="1"/>
</dbReference>
<evidence type="ECO:0000313" key="3">
    <source>
        <dbReference type="Proteomes" id="UP000076871"/>
    </source>
</evidence>
<organism evidence="2 3">
    <name type="scientific">Laetiporus sulphureus 93-53</name>
    <dbReference type="NCBI Taxonomy" id="1314785"/>
    <lineage>
        <taxon>Eukaryota</taxon>
        <taxon>Fungi</taxon>
        <taxon>Dikarya</taxon>
        <taxon>Basidiomycota</taxon>
        <taxon>Agaricomycotina</taxon>
        <taxon>Agaricomycetes</taxon>
        <taxon>Polyporales</taxon>
        <taxon>Laetiporus</taxon>
    </lineage>
</organism>
<dbReference type="InParanoid" id="A0A165C4M0"/>
<dbReference type="AlphaFoldDB" id="A0A165C4M0"/>
<dbReference type="STRING" id="1314785.A0A165C4M0"/>
<dbReference type="OrthoDB" id="2669721at2759"/>